<dbReference type="OrthoDB" id="2473697at2"/>
<accession>A0A3M8B672</accession>
<feature type="transmembrane region" description="Helical" evidence="1">
    <location>
        <begin position="20"/>
        <end position="41"/>
    </location>
</feature>
<dbReference type="EMBL" id="RHHS01000017">
    <property type="protein sequence ID" value="RNB58762.1"/>
    <property type="molecule type" value="Genomic_DNA"/>
</dbReference>
<protein>
    <submittedName>
        <fullName evidence="2">Uncharacterized protein</fullName>
    </submittedName>
</protein>
<organism evidence="2 3">
    <name type="scientific">Brevibacillus gelatini</name>
    <dbReference type="NCBI Taxonomy" id="1655277"/>
    <lineage>
        <taxon>Bacteria</taxon>
        <taxon>Bacillati</taxon>
        <taxon>Bacillota</taxon>
        <taxon>Bacilli</taxon>
        <taxon>Bacillales</taxon>
        <taxon>Paenibacillaceae</taxon>
        <taxon>Brevibacillus</taxon>
    </lineage>
</organism>
<comment type="caution">
    <text evidence="2">The sequence shown here is derived from an EMBL/GenBank/DDBJ whole genome shotgun (WGS) entry which is preliminary data.</text>
</comment>
<dbReference type="AlphaFoldDB" id="A0A3M8B672"/>
<proteinExistence type="predicted"/>
<dbReference type="Proteomes" id="UP000268829">
    <property type="component" value="Unassembled WGS sequence"/>
</dbReference>
<evidence type="ECO:0000313" key="3">
    <source>
        <dbReference type="Proteomes" id="UP000268829"/>
    </source>
</evidence>
<keyword evidence="1" id="KW-0472">Membrane</keyword>
<gene>
    <name evidence="2" type="ORF">EDM57_07865</name>
</gene>
<keyword evidence="1" id="KW-1133">Transmembrane helix</keyword>
<reference evidence="2 3" key="1">
    <citation type="submission" date="2018-10" db="EMBL/GenBank/DDBJ databases">
        <title>Phylogenomics of Brevibacillus.</title>
        <authorList>
            <person name="Dunlap C."/>
        </authorList>
    </citation>
    <scope>NUCLEOTIDE SEQUENCE [LARGE SCALE GENOMIC DNA]</scope>
    <source>
        <strain evidence="2 3">DSM 100115</strain>
    </source>
</reference>
<name>A0A3M8B672_9BACL</name>
<evidence type="ECO:0000256" key="1">
    <source>
        <dbReference type="SAM" id="Phobius"/>
    </source>
</evidence>
<evidence type="ECO:0000313" key="2">
    <source>
        <dbReference type="EMBL" id="RNB58762.1"/>
    </source>
</evidence>
<sequence length="60" mass="6779">MTSQYDERFRRFSRRVEKGIMIGIAVCAIALTAGEILIQYVPARAVLIETERLEGVPDKP</sequence>
<keyword evidence="1" id="KW-0812">Transmembrane</keyword>
<keyword evidence="3" id="KW-1185">Reference proteome</keyword>